<keyword evidence="2" id="KW-0812">Transmembrane</keyword>
<evidence type="ECO:0000313" key="3">
    <source>
        <dbReference type="EMBL" id="AKK05612.1"/>
    </source>
</evidence>
<gene>
    <name evidence="3" type="ORF">CMUST_06385</name>
</gene>
<feature type="compositionally biased region" description="Polar residues" evidence="1">
    <location>
        <begin position="1"/>
        <end position="17"/>
    </location>
</feature>
<dbReference type="EMBL" id="CP011542">
    <property type="protein sequence ID" value="AKK05612.1"/>
    <property type="molecule type" value="Genomic_DNA"/>
</dbReference>
<dbReference type="AlphaFoldDB" id="A0A0G3H3G0"/>
<dbReference type="Proteomes" id="UP000035199">
    <property type="component" value="Chromosome"/>
</dbReference>
<dbReference type="OrthoDB" id="4775022at2"/>
<feature type="transmembrane region" description="Helical" evidence="2">
    <location>
        <begin position="35"/>
        <end position="54"/>
    </location>
</feature>
<evidence type="ECO:0000256" key="2">
    <source>
        <dbReference type="SAM" id="Phobius"/>
    </source>
</evidence>
<organism evidence="3 4">
    <name type="scientific">Corynebacterium mustelae</name>
    <dbReference type="NCBI Taxonomy" id="571915"/>
    <lineage>
        <taxon>Bacteria</taxon>
        <taxon>Bacillati</taxon>
        <taxon>Actinomycetota</taxon>
        <taxon>Actinomycetes</taxon>
        <taxon>Mycobacteriales</taxon>
        <taxon>Corynebacteriaceae</taxon>
        <taxon>Corynebacterium</taxon>
    </lineage>
</organism>
<name>A0A0G3H3G0_9CORY</name>
<protein>
    <recommendedName>
        <fullName evidence="5">ATP synthase I chain</fullName>
    </recommendedName>
</protein>
<reference evidence="4" key="2">
    <citation type="submission" date="2015-05" db="EMBL/GenBank/DDBJ databases">
        <title>Complete genome sequence of Corynebacterium mustelae DSM 45274, isolated from various tissues of a male ferret with lethal sepsis.</title>
        <authorList>
            <person name="Ruckert C."/>
            <person name="Albersmeier A."/>
            <person name="Winkler A."/>
            <person name="Tauch A."/>
        </authorList>
    </citation>
    <scope>NUCLEOTIDE SEQUENCE [LARGE SCALE GENOMIC DNA]</scope>
    <source>
        <strain evidence="4">DSM 45274</strain>
    </source>
</reference>
<dbReference type="PATRIC" id="fig|571915.4.peg.1354"/>
<accession>A0A0G3H3G0</accession>
<keyword evidence="4" id="KW-1185">Reference proteome</keyword>
<sequence length="153" mass="16155">MTSSNNNTDLGASSSAEEGSPYDDQRRPLFRALKFGSIALVIITIISLAVWGSFRDLPGILGVLVGAAIGGGFVLLTVVNVLITAKTNASVTGAVVLGGWLLKIVVVFIVLYFLKNKTFYDPIALFVTVVVSLVVVLGTEVYGVITSKVTYIS</sequence>
<keyword evidence="2" id="KW-1133">Transmembrane helix</keyword>
<feature type="region of interest" description="Disordered" evidence="1">
    <location>
        <begin position="1"/>
        <end position="23"/>
    </location>
</feature>
<dbReference type="KEGG" id="cmv:CMUST_06385"/>
<dbReference type="STRING" id="571915.CMUST_06385"/>
<feature type="transmembrane region" description="Helical" evidence="2">
    <location>
        <begin position="95"/>
        <end position="114"/>
    </location>
</feature>
<dbReference type="RefSeq" id="WP_047261789.1">
    <property type="nucleotide sequence ID" value="NZ_CP011542.1"/>
</dbReference>
<reference evidence="3 4" key="1">
    <citation type="journal article" date="2015" name="Genome Announc.">
        <title>Complete Genome Sequence of the Type Strain Corynebacterium mustelae DSM 45274, Isolated from Various Tissues of a Male Ferret with Lethal Sepsis.</title>
        <authorList>
            <person name="Ruckert C."/>
            <person name="Eimer J."/>
            <person name="Winkler A."/>
            <person name="Tauch A."/>
        </authorList>
    </citation>
    <scope>NUCLEOTIDE SEQUENCE [LARGE SCALE GENOMIC DNA]</scope>
    <source>
        <strain evidence="3 4">DSM 45274</strain>
    </source>
</reference>
<evidence type="ECO:0000256" key="1">
    <source>
        <dbReference type="SAM" id="MobiDB-lite"/>
    </source>
</evidence>
<evidence type="ECO:0000313" key="4">
    <source>
        <dbReference type="Proteomes" id="UP000035199"/>
    </source>
</evidence>
<feature type="transmembrane region" description="Helical" evidence="2">
    <location>
        <begin position="60"/>
        <end position="83"/>
    </location>
</feature>
<keyword evidence="2" id="KW-0472">Membrane</keyword>
<evidence type="ECO:0008006" key="5">
    <source>
        <dbReference type="Google" id="ProtNLM"/>
    </source>
</evidence>
<proteinExistence type="predicted"/>
<feature type="transmembrane region" description="Helical" evidence="2">
    <location>
        <begin position="120"/>
        <end position="145"/>
    </location>
</feature>